<organism evidence="4 5">
    <name type="scientific">Filobasidium floriforme</name>
    <dbReference type="NCBI Taxonomy" id="5210"/>
    <lineage>
        <taxon>Eukaryota</taxon>
        <taxon>Fungi</taxon>
        <taxon>Dikarya</taxon>
        <taxon>Basidiomycota</taxon>
        <taxon>Agaricomycotina</taxon>
        <taxon>Tremellomycetes</taxon>
        <taxon>Filobasidiales</taxon>
        <taxon>Filobasidiaceae</taxon>
        <taxon>Filobasidium</taxon>
    </lineage>
</organism>
<dbReference type="PANTHER" id="PTHR47339:SF1">
    <property type="entry name" value="CELL DIVISION CONTROL PROTEIN 24"/>
    <property type="match status" value="1"/>
</dbReference>
<protein>
    <submittedName>
        <fullName evidence="4">Uncharacterized protein</fullName>
    </submittedName>
</protein>
<feature type="compositionally biased region" description="Polar residues" evidence="1">
    <location>
        <begin position="878"/>
        <end position="887"/>
    </location>
</feature>
<dbReference type="Proteomes" id="UP000812966">
    <property type="component" value="Unassembled WGS sequence"/>
</dbReference>
<evidence type="ECO:0000256" key="1">
    <source>
        <dbReference type="SAM" id="MobiDB-lite"/>
    </source>
</evidence>
<evidence type="ECO:0000313" key="5">
    <source>
        <dbReference type="Proteomes" id="UP000812966"/>
    </source>
</evidence>
<dbReference type="InterPro" id="IPR000270">
    <property type="entry name" value="PB1_dom"/>
</dbReference>
<dbReference type="GO" id="GO:0005634">
    <property type="term" value="C:nucleus"/>
    <property type="evidence" value="ECO:0007669"/>
    <property type="project" value="TreeGrafter"/>
</dbReference>
<feature type="compositionally biased region" description="Polar residues" evidence="1">
    <location>
        <begin position="930"/>
        <end position="939"/>
    </location>
</feature>
<dbReference type="GO" id="GO:0005085">
    <property type="term" value="F:guanyl-nucleotide exchange factor activity"/>
    <property type="evidence" value="ECO:0007669"/>
    <property type="project" value="InterPro"/>
</dbReference>
<dbReference type="SMART" id="SM00325">
    <property type="entry name" value="RhoGEF"/>
    <property type="match status" value="1"/>
</dbReference>
<dbReference type="Pfam" id="PF00621">
    <property type="entry name" value="RhoGEF"/>
    <property type="match status" value="1"/>
</dbReference>
<feature type="compositionally biased region" description="Polar residues" evidence="1">
    <location>
        <begin position="832"/>
        <end position="842"/>
    </location>
</feature>
<dbReference type="PROSITE" id="PS50003">
    <property type="entry name" value="PH_DOMAIN"/>
    <property type="match status" value="1"/>
</dbReference>
<dbReference type="Pfam" id="PF15411">
    <property type="entry name" value="PH_10"/>
    <property type="match status" value="1"/>
</dbReference>
<gene>
    <name evidence="4" type="ORF">FFLO_00126</name>
</gene>
<feature type="compositionally biased region" description="Polar residues" evidence="1">
    <location>
        <begin position="325"/>
        <end position="359"/>
    </location>
</feature>
<comment type="caution">
    <text evidence="4">The sequence shown here is derived from an EMBL/GenBank/DDBJ whole genome shotgun (WGS) entry which is preliminary data.</text>
</comment>
<dbReference type="InterPro" id="IPR033511">
    <property type="entry name" value="Cdc24/Scd1_PH_dom"/>
</dbReference>
<feature type="compositionally biased region" description="Polar residues" evidence="1">
    <location>
        <begin position="954"/>
        <end position="971"/>
    </location>
</feature>
<dbReference type="GO" id="GO:0043332">
    <property type="term" value="C:mating projection tip"/>
    <property type="evidence" value="ECO:0007669"/>
    <property type="project" value="TreeGrafter"/>
</dbReference>
<feature type="region of interest" description="Disordered" evidence="1">
    <location>
        <begin position="648"/>
        <end position="676"/>
    </location>
</feature>
<feature type="region of interest" description="Disordered" evidence="1">
    <location>
        <begin position="742"/>
        <end position="895"/>
    </location>
</feature>
<dbReference type="EMBL" id="JABELV010000001">
    <property type="protein sequence ID" value="KAG7580155.1"/>
    <property type="molecule type" value="Genomic_DNA"/>
</dbReference>
<name>A0A8K0JT61_9TREE</name>
<dbReference type="SUPFAM" id="SSF48065">
    <property type="entry name" value="DBL homology domain (DH-domain)"/>
    <property type="match status" value="1"/>
</dbReference>
<dbReference type="CDD" id="cd13246">
    <property type="entry name" value="PH_Scd1"/>
    <property type="match status" value="1"/>
</dbReference>
<feature type="domain" description="DH" evidence="3">
    <location>
        <begin position="403"/>
        <end position="580"/>
    </location>
</feature>
<feature type="region of interest" description="Disordered" evidence="1">
    <location>
        <begin position="283"/>
        <end position="391"/>
    </location>
</feature>
<dbReference type="GO" id="GO:0031106">
    <property type="term" value="P:septin ring organization"/>
    <property type="evidence" value="ECO:0007669"/>
    <property type="project" value="TreeGrafter"/>
</dbReference>
<dbReference type="CDD" id="cd05992">
    <property type="entry name" value="PB1"/>
    <property type="match status" value="1"/>
</dbReference>
<evidence type="ECO:0000259" key="3">
    <source>
        <dbReference type="PROSITE" id="PS50010"/>
    </source>
</evidence>
<feature type="region of interest" description="Disordered" evidence="1">
    <location>
        <begin position="927"/>
        <end position="1071"/>
    </location>
</feature>
<dbReference type="GO" id="GO:0005737">
    <property type="term" value="C:cytoplasm"/>
    <property type="evidence" value="ECO:0007669"/>
    <property type="project" value="TreeGrafter"/>
</dbReference>
<dbReference type="CDD" id="cd00160">
    <property type="entry name" value="RhoGEF"/>
    <property type="match status" value="1"/>
</dbReference>
<evidence type="ECO:0000313" key="4">
    <source>
        <dbReference type="EMBL" id="KAG7580155.1"/>
    </source>
</evidence>
<accession>A0A8K0JT61</accession>
<dbReference type="InterPro" id="IPR035899">
    <property type="entry name" value="DBL_dom_sf"/>
</dbReference>
<feature type="compositionally biased region" description="Polar residues" evidence="1">
    <location>
        <begin position="285"/>
        <end position="303"/>
    </location>
</feature>
<dbReference type="Gene3D" id="2.30.29.30">
    <property type="entry name" value="Pleckstrin-homology domain (PH domain)/Phosphotyrosine-binding domain (PTB)"/>
    <property type="match status" value="1"/>
</dbReference>
<reference evidence="4" key="1">
    <citation type="submission" date="2020-04" db="EMBL/GenBank/DDBJ databases">
        <title>Analysis of mating type loci in Filobasidium floriforme.</title>
        <authorList>
            <person name="Nowrousian M."/>
        </authorList>
    </citation>
    <scope>NUCLEOTIDE SEQUENCE</scope>
    <source>
        <strain evidence="4">CBS 6242</strain>
    </source>
</reference>
<dbReference type="AlphaFoldDB" id="A0A8K0JT61"/>
<dbReference type="GO" id="GO:0030010">
    <property type="term" value="P:establishment of cell polarity"/>
    <property type="evidence" value="ECO:0007669"/>
    <property type="project" value="TreeGrafter"/>
</dbReference>
<dbReference type="Gene3D" id="3.10.20.90">
    <property type="entry name" value="Phosphatidylinositol 3-kinase Catalytic Subunit, Chain A, domain 1"/>
    <property type="match status" value="1"/>
</dbReference>
<dbReference type="SUPFAM" id="SSF54277">
    <property type="entry name" value="CAD &amp; PB1 domains"/>
    <property type="match status" value="1"/>
</dbReference>
<dbReference type="InterPro" id="IPR001849">
    <property type="entry name" value="PH_domain"/>
</dbReference>
<keyword evidence="5" id="KW-1185">Reference proteome</keyword>
<dbReference type="PANTHER" id="PTHR47339">
    <property type="entry name" value="CELL DIVISION CONTROL PROTEIN 24"/>
    <property type="match status" value="1"/>
</dbReference>
<sequence>METAQTFVPTNLFHDSSSKTSFSHSISPATTTTTNTFSASFRMSIPRRKGGSISHAPSNILLPTADFSGLTIGSPSPGLTTPGIGANHLGMSSNVSLSGTTVVDIQMGPTTNTLAAKTASMAGPQTMFEMCSETRRRLRRVNGYDRFIELPSGAPKMDVMQHVWQSFRLGTSLCHLFNMLLPNFSYDAPMPISIEFPDFDFEGPEGRGVYAWAREKDNLKKCKKGAANFIMRMTELKKSGRWPEEDPLWSVMELFGEDTGGLKRVLHTVINLLDRLPESAWVQDDVNSPATPYSTTTPHTGDQNGHESFANAPPLPSGHGRHYSESQPMGRSPSSASTLREMPSNMSMSSQFPNTNSGSGMPRQPLSINTSFDGKNFPRSHMSAGPGPMTGMGPGPMDGCAMAVAEILRTEKKYVSDLEVLQAYAQALLQHSIVAPDTVHMMFSNLGKLIDIQRRFLTCLETEFEPMVEKGGSAWLEGNWGYPFALFEKDFEVYEPYCANYMNALELVEKETPNLQRDLLPLTVAELNAYLIIPIQRICRYPILLDALIKGASDKDYPYMAELTSGHEVTKRIAESVNETIRQNSNISIVAELQFRVKDWKGHHISEFGNLLLEGRFVVTKGDLNRDYEVYLFEKMILCCKEILPDKKDKRSGKSGSLLKKQHADKHISGPPKKNPLSLKGRIYVNNLTHLQKGTAEGEYALSVYWRQQENPNEFESFVLHVKNAEQYNQWEAALTKLMAADQKRREMRDKDRHSLGTSRRHISAATNFAATPASEGPSTGPLNGSYFERDLGSAGWDDDGGTPSTSASSTPYLSRRTLSQSGVPRPPDRYSNMSARSSNDDPNGLLMAQWRSQQSAAPMPPIPMRNSSEASVATEASFGNPSSLPKSSLGRGGLPTRIARVMSDDSHGPALAATPETYEAGQEILRSNGGETNGSRYTNGAAGARPMHGVYPSASQSPSLRMRSASSPNVYQLPKIGGDGHNPQTSPMHSASPLGIYDSRTVTPHDYGDPAAQYANDGHRGSDPRFKSSNRGSGSTEGSDASSHSPKTPFDGQVPDSAKIASGTFTGSSTDVSHYSKQNVIIKVLSPNAVFTLAVSPDISCEDLKTKVARKVNTCVGGTVTGVLKCYYRDEDDDRLLLNSSDDVQTLFEPFMKGVRREVELEVKQ</sequence>
<feature type="compositionally biased region" description="Basic and acidic residues" evidence="1">
    <location>
        <begin position="742"/>
        <end position="755"/>
    </location>
</feature>
<feature type="compositionally biased region" description="Basic and acidic residues" evidence="1">
    <location>
        <begin position="1018"/>
        <end position="1027"/>
    </location>
</feature>
<dbReference type="SUPFAM" id="SSF50729">
    <property type="entry name" value="PH domain-like"/>
    <property type="match status" value="1"/>
</dbReference>
<proteinExistence type="predicted"/>
<dbReference type="PROSITE" id="PS50010">
    <property type="entry name" value="DH_2"/>
    <property type="match status" value="1"/>
</dbReference>
<evidence type="ECO:0000259" key="2">
    <source>
        <dbReference type="PROSITE" id="PS50003"/>
    </source>
</evidence>
<dbReference type="Gene3D" id="1.20.900.10">
    <property type="entry name" value="Dbl homology (DH) domain"/>
    <property type="match status" value="1"/>
</dbReference>
<feature type="compositionally biased region" description="Low complexity" evidence="1">
    <location>
        <begin position="802"/>
        <end position="812"/>
    </location>
</feature>
<dbReference type="InterPro" id="IPR011993">
    <property type="entry name" value="PH-like_dom_sf"/>
</dbReference>
<feature type="domain" description="PH" evidence="2">
    <location>
        <begin position="604"/>
        <end position="740"/>
    </location>
</feature>
<feature type="compositionally biased region" description="Polar residues" evidence="1">
    <location>
        <begin position="1028"/>
        <end position="1047"/>
    </location>
</feature>
<dbReference type="GO" id="GO:0000935">
    <property type="term" value="C:division septum"/>
    <property type="evidence" value="ECO:0007669"/>
    <property type="project" value="TreeGrafter"/>
</dbReference>
<dbReference type="Pfam" id="PF00564">
    <property type="entry name" value="PB1"/>
    <property type="match status" value="1"/>
</dbReference>
<dbReference type="InterPro" id="IPR053026">
    <property type="entry name" value="CDC42_GEF"/>
</dbReference>
<dbReference type="InterPro" id="IPR000219">
    <property type="entry name" value="DH_dom"/>
</dbReference>